<organism evidence="8 9">
    <name type="scientific">Portunus trituberculatus</name>
    <name type="common">Swimming crab</name>
    <name type="synonym">Neptunus trituberculatus</name>
    <dbReference type="NCBI Taxonomy" id="210409"/>
    <lineage>
        <taxon>Eukaryota</taxon>
        <taxon>Metazoa</taxon>
        <taxon>Ecdysozoa</taxon>
        <taxon>Arthropoda</taxon>
        <taxon>Crustacea</taxon>
        <taxon>Multicrustacea</taxon>
        <taxon>Malacostraca</taxon>
        <taxon>Eumalacostraca</taxon>
        <taxon>Eucarida</taxon>
        <taxon>Decapoda</taxon>
        <taxon>Pleocyemata</taxon>
        <taxon>Brachyura</taxon>
        <taxon>Eubrachyura</taxon>
        <taxon>Portunoidea</taxon>
        <taxon>Portunidae</taxon>
        <taxon>Portuninae</taxon>
        <taxon>Portunus</taxon>
    </lineage>
</organism>
<evidence type="ECO:0000256" key="4">
    <source>
        <dbReference type="ARBA" id="ARBA00022989"/>
    </source>
</evidence>
<evidence type="ECO:0000259" key="7">
    <source>
        <dbReference type="PROSITE" id="PS50850"/>
    </source>
</evidence>
<dbReference type="InterPro" id="IPR020846">
    <property type="entry name" value="MFS_dom"/>
</dbReference>
<dbReference type="Gene3D" id="1.20.1250.20">
    <property type="entry name" value="MFS general substrate transporter like domains"/>
    <property type="match status" value="1"/>
</dbReference>
<keyword evidence="9" id="KW-1185">Reference proteome</keyword>
<dbReference type="PANTHER" id="PTHR23511">
    <property type="entry name" value="SYNAPTIC VESICLE GLYCOPROTEIN 2"/>
    <property type="match status" value="1"/>
</dbReference>
<dbReference type="PROSITE" id="PS50850">
    <property type="entry name" value="MFS"/>
    <property type="match status" value="1"/>
</dbReference>
<dbReference type="OrthoDB" id="3936150at2759"/>
<evidence type="ECO:0000256" key="1">
    <source>
        <dbReference type="ARBA" id="ARBA00004141"/>
    </source>
</evidence>
<dbReference type="InterPro" id="IPR036259">
    <property type="entry name" value="MFS_trans_sf"/>
</dbReference>
<comment type="subcellular location">
    <subcellularLocation>
        <location evidence="1">Membrane</location>
        <topology evidence="1">Multi-pass membrane protein</topology>
    </subcellularLocation>
</comment>
<evidence type="ECO:0000256" key="3">
    <source>
        <dbReference type="ARBA" id="ARBA00022692"/>
    </source>
</evidence>
<sequence length="54" mass="5766">MMVGGYVWGCLGDIYGRRNVLMVSLVLNALSGLGSSFVQTFPSFLVLRLISGLG</sequence>
<reference evidence="8 9" key="1">
    <citation type="submission" date="2019-05" db="EMBL/GenBank/DDBJ databases">
        <title>Another draft genome of Portunus trituberculatus and its Hox gene families provides insights of decapod evolution.</title>
        <authorList>
            <person name="Jeong J.-H."/>
            <person name="Song I."/>
            <person name="Kim S."/>
            <person name="Choi T."/>
            <person name="Kim D."/>
            <person name="Ryu S."/>
            <person name="Kim W."/>
        </authorList>
    </citation>
    <scope>NUCLEOTIDE SEQUENCE [LARGE SCALE GENOMIC DNA]</scope>
    <source>
        <tissue evidence="8">Muscle</tissue>
    </source>
</reference>
<feature type="transmembrane region" description="Helical" evidence="6">
    <location>
        <begin position="20"/>
        <end position="47"/>
    </location>
</feature>
<name>A0A5B7K075_PORTR</name>
<dbReference type="AlphaFoldDB" id="A0A5B7K075"/>
<accession>A0A5B7K075</accession>
<evidence type="ECO:0000256" key="6">
    <source>
        <dbReference type="SAM" id="Phobius"/>
    </source>
</evidence>
<protein>
    <submittedName>
        <fullName evidence="8">Synaptic vesicle glycoprotein 2A</fullName>
    </submittedName>
</protein>
<dbReference type="InterPro" id="IPR011701">
    <property type="entry name" value="MFS"/>
</dbReference>
<keyword evidence="2" id="KW-0813">Transport</keyword>
<dbReference type="GO" id="GO:0016020">
    <property type="term" value="C:membrane"/>
    <property type="evidence" value="ECO:0007669"/>
    <property type="project" value="UniProtKB-SubCell"/>
</dbReference>
<comment type="caution">
    <text evidence="8">The sequence shown here is derived from an EMBL/GenBank/DDBJ whole genome shotgun (WGS) entry which is preliminary data.</text>
</comment>
<gene>
    <name evidence="8" type="primary">SV2A</name>
    <name evidence="8" type="ORF">E2C01_095879</name>
</gene>
<dbReference type="SUPFAM" id="SSF103473">
    <property type="entry name" value="MFS general substrate transporter"/>
    <property type="match status" value="1"/>
</dbReference>
<dbReference type="Pfam" id="PF07690">
    <property type="entry name" value="MFS_1"/>
    <property type="match status" value="1"/>
</dbReference>
<dbReference type="GO" id="GO:0022857">
    <property type="term" value="F:transmembrane transporter activity"/>
    <property type="evidence" value="ECO:0007669"/>
    <property type="project" value="InterPro"/>
</dbReference>
<keyword evidence="3 6" id="KW-0812">Transmembrane</keyword>
<evidence type="ECO:0000313" key="8">
    <source>
        <dbReference type="EMBL" id="MPD00410.1"/>
    </source>
</evidence>
<evidence type="ECO:0000313" key="9">
    <source>
        <dbReference type="Proteomes" id="UP000324222"/>
    </source>
</evidence>
<keyword evidence="5 6" id="KW-0472">Membrane</keyword>
<feature type="domain" description="Major facilitator superfamily (MFS) profile" evidence="7">
    <location>
        <begin position="1"/>
        <end position="54"/>
    </location>
</feature>
<evidence type="ECO:0000256" key="2">
    <source>
        <dbReference type="ARBA" id="ARBA00022448"/>
    </source>
</evidence>
<dbReference type="Proteomes" id="UP000324222">
    <property type="component" value="Unassembled WGS sequence"/>
</dbReference>
<dbReference type="EMBL" id="VSRR010122761">
    <property type="protein sequence ID" value="MPD00410.1"/>
    <property type="molecule type" value="Genomic_DNA"/>
</dbReference>
<dbReference type="PANTHER" id="PTHR23511:SF34">
    <property type="entry name" value="SYNAPTIC VESICLE GLYCOPROTEIN 2"/>
    <property type="match status" value="1"/>
</dbReference>
<evidence type="ECO:0000256" key="5">
    <source>
        <dbReference type="ARBA" id="ARBA00023136"/>
    </source>
</evidence>
<keyword evidence="4 6" id="KW-1133">Transmembrane helix</keyword>
<proteinExistence type="predicted"/>